<feature type="compositionally biased region" description="Acidic residues" evidence="1">
    <location>
        <begin position="61"/>
        <end position="71"/>
    </location>
</feature>
<keyword evidence="3" id="KW-1185">Reference proteome</keyword>
<dbReference type="OrthoDB" id="8456700at2"/>
<dbReference type="EMBL" id="FYDG01000005">
    <property type="protein sequence ID" value="SNB72993.1"/>
    <property type="molecule type" value="Genomic_DNA"/>
</dbReference>
<evidence type="ECO:0000256" key="1">
    <source>
        <dbReference type="SAM" id="MobiDB-lite"/>
    </source>
</evidence>
<proteinExistence type="predicted"/>
<evidence type="ECO:0000313" key="3">
    <source>
        <dbReference type="Proteomes" id="UP000198418"/>
    </source>
</evidence>
<feature type="compositionally biased region" description="Basic and acidic residues" evidence="1">
    <location>
        <begin position="50"/>
        <end position="60"/>
    </location>
</feature>
<name>A0A212RKZ8_RHOAC</name>
<dbReference type="RefSeq" id="WP_088520838.1">
    <property type="nucleotide sequence ID" value="NZ_FYDG01000005.1"/>
</dbReference>
<dbReference type="Proteomes" id="UP000198418">
    <property type="component" value="Unassembled WGS sequence"/>
</dbReference>
<sequence>MDTPQVSRIGPYARVSAVSRSEEGDSAKDTREFTALLINEDAAARRRHRSAPDDEPKPAEEADERPDEAESLIEAQAPGEAEDVLPEDAHDPQELRALLTNRHD</sequence>
<organism evidence="2 3">
    <name type="scientific">Rhodoblastus acidophilus</name>
    <name type="common">Rhodopseudomonas acidophila</name>
    <dbReference type="NCBI Taxonomy" id="1074"/>
    <lineage>
        <taxon>Bacteria</taxon>
        <taxon>Pseudomonadati</taxon>
        <taxon>Pseudomonadota</taxon>
        <taxon>Alphaproteobacteria</taxon>
        <taxon>Hyphomicrobiales</taxon>
        <taxon>Rhodoblastaceae</taxon>
        <taxon>Rhodoblastus</taxon>
    </lineage>
</organism>
<gene>
    <name evidence="2" type="ORF">SAMN06265338_10546</name>
</gene>
<reference evidence="3" key="1">
    <citation type="submission" date="2017-06" db="EMBL/GenBank/DDBJ databases">
        <authorList>
            <person name="Varghese N."/>
            <person name="Submissions S."/>
        </authorList>
    </citation>
    <scope>NUCLEOTIDE SEQUENCE [LARGE SCALE GENOMIC DNA]</scope>
    <source>
        <strain evidence="3">DSM 137</strain>
    </source>
</reference>
<evidence type="ECO:0000313" key="2">
    <source>
        <dbReference type="EMBL" id="SNB72993.1"/>
    </source>
</evidence>
<feature type="region of interest" description="Disordered" evidence="1">
    <location>
        <begin position="39"/>
        <end position="104"/>
    </location>
</feature>
<protein>
    <submittedName>
        <fullName evidence="2">Uncharacterized protein</fullName>
    </submittedName>
</protein>
<dbReference type="AlphaFoldDB" id="A0A212RKZ8"/>
<accession>A0A212RKZ8</accession>